<keyword evidence="1" id="KW-0812">Transmembrane</keyword>
<dbReference type="Proteomes" id="UP001217945">
    <property type="component" value="Unassembled WGS sequence"/>
</dbReference>
<feature type="transmembrane region" description="Helical" evidence="1">
    <location>
        <begin position="309"/>
        <end position="325"/>
    </location>
</feature>
<feature type="transmembrane region" description="Helical" evidence="1">
    <location>
        <begin position="33"/>
        <end position="51"/>
    </location>
</feature>
<keyword evidence="1" id="KW-0472">Membrane</keyword>
<dbReference type="PANTHER" id="PTHR36840">
    <property type="entry name" value="BLL5714 PROTEIN"/>
    <property type="match status" value="1"/>
</dbReference>
<gene>
    <name evidence="2" type="ORF">LMB76_08370</name>
    <name evidence="3" type="ORF">PSQ53_03175</name>
</gene>
<feature type="transmembrane region" description="Helical" evidence="1">
    <location>
        <begin position="148"/>
        <end position="168"/>
    </location>
</feature>
<dbReference type="AlphaFoldDB" id="A0AAW6JBG4"/>
<reference evidence="3" key="2">
    <citation type="submission" date="2023-02" db="EMBL/GenBank/DDBJ databases">
        <title>Complete genome sequence of Limosilactobacillus reuteri SRCM217616 isolated from Bos taurus feces.</title>
        <authorList>
            <person name="Yang H.-G."/>
            <person name="Kim J.-W."/>
            <person name="Ha G.-S."/>
            <person name="Yang H.-J."/>
            <person name="Jeong D.-Y."/>
        </authorList>
    </citation>
    <scope>NUCLEOTIDE SEQUENCE</scope>
    <source>
        <strain evidence="3">SRCM217616</strain>
    </source>
</reference>
<organism evidence="3 4">
    <name type="scientific">Limosilactobacillus reuteri</name>
    <name type="common">Lactobacillus reuteri</name>
    <dbReference type="NCBI Taxonomy" id="1598"/>
    <lineage>
        <taxon>Bacteria</taxon>
        <taxon>Bacillati</taxon>
        <taxon>Bacillota</taxon>
        <taxon>Bacilli</taxon>
        <taxon>Lactobacillales</taxon>
        <taxon>Lactobacillaceae</taxon>
        <taxon>Limosilactobacillus</taxon>
    </lineage>
</organism>
<dbReference type="Pfam" id="PF06772">
    <property type="entry name" value="LtrA"/>
    <property type="match status" value="1"/>
</dbReference>
<proteinExistence type="predicted"/>
<dbReference type="RefSeq" id="WP_152727219.1">
    <property type="nucleotide sequence ID" value="NZ_JAJGWA010000138.1"/>
</dbReference>
<feature type="transmembrane region" description="Helical" evidence="1">
    <location>
        <begin position="92"/>
        <end position="111"/>
    </location>
</feature>
<dbReference type="Proteomes" id="UP001198026">
    <property type="component" value="Unassembled WGS sequence"/>
</dbReference>
<dbReference type="EMBL" id="JAJGWB010000144">
    <property type="protein sequence ID" value="MCC4478220.1"/>
    <property type="molecule type" value="Genomic_DNA"/>
</dbReference>
<name>A0AAW6JBG4_LIMRT</name>
<evidence type="ECO:0000313" key="4">
    <source>
        <dbReference type="Proteomes" id="UP001217945"/>
    </source>
</evidence>
<feature type="transmembrane region" description="Helical" evidence="1">
    <location>
        <begin position="180"/>
        <end position="201"/>
    </location>
</feature>
<comment type="caution">
    <text evidence="3">The sequence shown here is derived from an EMBL/GenBank/DDBJ whole genome shotgun (WGS) entry which is preliminary data.</text>
</comment>
<feature type="transmembrane region" description="Helical" evidence="1">
    <location>
        <begin position="273"/>
        <end position="297"/>
    </location>
</feature>
<feature type="transmembrane region" description="Helical" evidence="1">
    <location>
        <begin position="242"/>
        <end position="267"/>
    </location>
</feature>
<accession>A0AAW6JBG4</accession>
<keyword evidence="1" id="KW-1133">Transmembrane helix</keyword>
<protein>
    <submittedName>
        <fullName evidence="3">Low temperature requirement protein A</fullName>
    </submittedName>
</protein>
<dbReference type="InterPro" id="IPR010640">
    <property type="entry name" value="Low_temperature_requirement_A"/>
</dbReference>
<reference evidence="2" key="1">
    <citation type="submission" date="2021-10" db="EMBL/GenBank/DDBJ databases">
        <title>Evolutionary history and lifestyle of the vertebrate symbiont Limosilactobacillus reuteri.</title>
        <authorList>
            <person name="Zheng J."/>
            <person name="Li F."/>
            <person name="Gaenzle M."/>
            <person name="Walter J."/>
        </authorList>
    </citation>
    <scope>NUCLEOTIDE SEQUENCE</scope>
    <source>
        <strain evidence="2">GQ_1_3_1</strain>
    </source>
</reference>
<dbReference type="PANTHER" id="PTHR36840:SF1">
    <property type="entry name" value="BLL5714 PROTEIN"/>
    <property type="match status" value="1"/>
</dbReference>
<sequence length="369" mass="42446">MLELFYDLIFVYAISRITMMIHHPIDGSLPPRIYVEFIIVVIFVLQIWLYQTVYINRFGTSRAVDTVGLLISMFAAIYLANNINTEWRLTFHAFNLSVALTTINLIFQYLLGSSTHFKRDHDLQGFIIALDLEFILLVTGLIIGYQYGIYLCVAGGLIGFLMPLVMYRMFRPEQVNFPHLVERLSLIIIITFGETLVNITHYFKGAIYSPLAIVIFLGVAALFGVYTLLVERFLNHHQHTRGFIAMYTHVVMIISLLSITAGIIYMADEEVSRLFLSCFVASNLIVFYLCLWLYSFYNRRHLRFNGRDLRAIAIVLLLGSLGIILCRENNLSLMSAFALTNVVEFGLLEWKLQRKKPSKEPHNNYSSHN</sequence>
<evidence type="ECO:0000256" key="1">
    <source>
        <dbReference type="SAM" id="Phobius"/>
    </source>
</evidence>
<feature type="transmembrane region" description="Helical" evidence="1">
    <location>
        <begin position="123"/>
        <end position="142"/>
    </location>
</feature>
<evidence type="ECO:0000313" key="3">
    <source>
        <dbReference type="EMBL" id="MDD1381966.1"/>
    </source>
</evidence>
<evidence type="ECO:0000313" key="2">
    <source>
        <dbReference type="EMBL" id="MCC4478220.1"/>
    </source>
</evidence>
<dbReference type="EMBL" id="JAQTKT010000001">
    <property type="protein sequence ID" value="MDD1381966.1"/>
    <property type="molecule type" value="Genomic_DNA"/>
</dbReference>
<feature type="transmembrane region" description="Helical" evidence="1">
    <location>
        <begin position="207"/>
        <end position="230"/>
    </location>
</feature>
<feature type="transmembrane region" description="Helical" evidence="1">
    <location>
        <begin position="63"/>
        <end position="80"/>
    </location>
</feature>